<keyword evidence="2" id="KW-1185">Reference proteome</keyword>
<dbReference type="Proteomes" id="UP000261905">
    <property type="component" value="Unassembled WGS sequence"/>
</dbReference>
<gene>
    <name evidence="1" type="ORF">DX130_17400</name>
</gene>
<sequence length="229" mass="25740">MKITTPSPIGYVRVQLDQGDALHVLHPKSIVAYQGEPRSREDRFMNIGGAYRKRKWIRSRLQGTSEFLLGLPPGCSLESIEIPEDSNLLFDFRHVAMFSDGMTFKSKILKWKTAWITRELIRIKFSGPGTLGVLTAGDLAAIQLHPERPLFVDKSALVAYPEDAEIKLSVYGNSLASQHMNVQWELRGKGPVLIQTGSRDSGLQDKLTGDGWFKRLLREVLPFGSVYIK</sequence>
<evidence type="ECO:0000313" key="1">
    <source>
        <dbReference type="EMBL" id="REK74308.1"/>
    </source>
</evidence>
<accession>A0A371PFN8</accession>
<comment type="caution">
    <text evidence="1">The sequence shown here is derived from an EMBL/GenBank/DDBJ whole genome shotgun (WGS) entry which is preliminary data.</text>
</comment>
<name>A0A371PFN8_9BACL</name>
<dbReference type="OrthoDB" id="2632108at2"/>
<dbReference type="EMBL" id="QUBQ01000003">
    <property type="protein sequence ID" value="REK74308.1"/>
    <property type="molecule type" value="Genomic_DNA"/>
</dbReference>
<dbReference type="InterPro" id="IPR002838">
    <property type="entry name" value="AIM24"/>
</dbReference>
<dbReference type="RefSeq" id="WP_116047548.1">
    <property type="nucleotide sequence ID" value="NZ_QUBQ01000003.1"/>
</dbReference>
<dbReference type="Pfam" id="PF01987">
    <property type="entry name" value="AIM24"/>
    <property type="match status" value="1"/>
</dbReference>
<dbReference type="AlphaFoldDB" id="A0A371PFN8"/>
<dbReference type="InterPro" id="IPR036983">
    <property type="entry name" value="AIM24_sf"/>
</dbReference>
<dbReference type="Gene3D" id="3.60.160.10">
    <property type="entry name" value="Mitochondrial biogenesis AIM24"/>
    <property type="match status" value="1"/>
</dbReference>
<protein>
    <recommendedName>
        <fullName evidence="3">AIM24 family protein</fullName>
    </recommendedName>
</protein>
<evidence type="ECO:0008006" key="3">
    <source>
        <dbReference type="Google" id="ProtNLM"/>
    </source>
</evidence>
<evidence type="ECO:0000313" key="2">
    <source>
        <dbReference type="Proteomes" id="UP000261905"/>
    </source>
</evidence>
<dbReference type="SUPFAM" id="SSF51219">
    <property type="entry name" value="TRAP-like"/>
    <property type="match status" value="1"/>
</dbReference>
<proteinExistence type="predicted"/>
<dbReference type="InterPro" id="IPR016031">
    <property type="entry name" value="Trp_RNA-bd_attenuator-like_dom"/>
</dbReference>
<organism evidence="1 2">
    <name type="scientific">Paenibacillus paeoniae</name>
    <dbReference type="NCBI Taxonomy" id="2292705"/>
    <lineage>
        <taxon>Bacteria</taxon>
        <taxon>Bacillati</taxon>
        <taxon>Bacillota</taxon>
        <taxon>Bacilli</taxon>
        <taxon>Bacillales</taxon>
        <taxon>Paenibacillaceae</taxon>
        <taxon>Paenibacillus</taxon>
    </lineage>
</organism>
<reference evidence="1 2" key="1">
    <citation type="submission" date="2018-08" db="EMBL/GenBank/DDBJ databases">
        <title>Paenibacillus sp. M4BSY-1, whole genome shotgun sequence.</title>
        <authorList>
            <person name="Tuo L."/>
        </authorList>
    </citation>
    <scope>NUCLEOTIDE SEQUENCE [LARGE SCALE GENOMIC DNA]</scope>
    <source>
        <strain evidence="1 2">M4BSY-1</strain>
    </source>
</reference>